<dbReference type="InterPro" id="IPR050834">
    <property type="entry name" value="Glycosyltransf_2"/>
</dbReference>
<name>A0ABS7N3D8_9BACT</name>
<dbReference type="PANTHER" id="PTHR43685">
    <property type="entry name" value="GLYCOSYLTRANSFERASE"/>
    <property type="match status" value="1"/>
</dbReference>
<evidence type="ECO:0000259" key="1">
    <source>
        <dbReference type="Pfam" id="PF00535"/>
    </source>
</evidence>
<dbReference type="RefSeq" id="WP_222583676.1">
    <property type="nucleotide sequence ID" value="NZ_JAHVHP010000001.1"/>
</dbReference>
<feature type="domain" description="Glycosyltransferase 2-like" evidence="1">
    <location>
        <begin position="4"/>
        <end position="161"/>
    </location>
</feature>
<accession>A0ABS7N3D8</accession>
<reference evidence="2 3" key="1">
    <citation type="submission" date="2021-06" db="EMBL/GenBank/DDBJ databases">
        <title>44 bacteria genomes isolated from Dapeng, Shenzhen.</title>
        <authorList>
            <person name="Zheng W."/>
            <person name="Yu S."/>
            <person name="Huang Y."/>
        </authorList>
    </citation>
    <scope>NUCLEOTIDE SEQUENCE [LARGE SCALE GENOMIC DNA]</scope>
    <source>
        <strain evidence="2 3">DP5N14-6</strain>
    </source>
</reference>
<dbReference type="Pfam" id="PF00535">
    <property type="entry name" value="Glycos_transf_2"/>
    <property type="match status" value="1"/>
</dbReference>
<organism evidence="2 3">
    <name type="scientific">Algoriphagus marincola</name>
    <dbReference type="NCBI Taxonomy" id="264027"/>
    <lineage>
        <taxon>Bacteria</taxon>
        <taxon>Pseudomonadati</taxon>
        <taxon>Bacteroidota</taxon>
        <taxon>Cytophagia</taxon>
        <taxon>Cytophagales</taxon>
        <taxon>Cyclobacteriaceae</taxon>
        <taxon>Algoriphagus</taxon>
    </lineage>
</organism>
<dbReference type="CDD" id="cd00761">
    <property type="entry name" value="Glyco_tranf_GTA_type"/>
    <property type="match status" value="1"/>
</dbReference>
<evidence type="ECO:0000313" key="3">
    <source>
        <dbReference type="Proteomes" id="UP000766609"/>
    </source>
</evidence>
<evidence type="ECO:0000313" key="2">
    <source>
        <dbReference type="EMBL" id="MBY5950851.1"/>
    </source>
</evidence>
<protein>
    <submittedName>
        <fullName evidence="2">Glycosyltransferase family 2 protein</fullName>
    </submittedName>
</protein>
<keyword evidence="3" id="KW-1185">Reference proteome</keyword>
<dbReference type="SUPFAM" id="SSF53448">
    <property type="entry name" value="Nucleotide-diphospho-sugar transferases"/>
    <property type="match status" value="1"/>
</dbReference>
<dbReference type="InterPro" id="IPR029044">
    <property type="entry name" value="Nucleotide-diphossugar_trans"/>
</dbReference>
<dbReference type="InterPro" id="IPR001173">
    <property type="entry name" value="Glyco_trans_2-like"/>
</dbReference>
<sequence>MLISIIIPCFNSGKFLLETLDSCYKSSFENYELVIINDGSTDDFTLKILDNLKNNSKLRIFNKPNGGPASARNLGIKNSFGEFIFFLDSDNKIQSDYLVKAFKVLESNPSVGVVYSSPFFFGETGSSELRFKSHEFSMNSILAGNYIDMCTLIRRSVFDEVGGFDEHSDLIGWEDWDLWIRVAQTKWLFHYLDEELFDYRVRKDSLMGRAIELKKEKMLRYLGSKHGFTFHHKYRQYFRVLENIQRNPFRYFLRILIYKYILRKPLIN</sequence>
<dbReference type="Gene3D" id="3.90.550.10">
    <property type="entry name" value="Spore Coat Polysaccharide Biosynthesis Protein SpsA, Chain A"/>
    <property type="match status" value="1"/>
</dbReference>
<dbReference type="Proteomes" id="UP000766609">
    <property type="component" value="Unassembled WGS sequence"/>
</dbReference>
<gene>
    <name evidence="2" type="ORF">KUV23_07695</name>
</gene>
<dbReference type="EMBL" id="JAHVHP010000001">
    <property type="protein sequence ID" value="MBY5950851.1"/>
    <property type="molecule type" value="Genomic_DNA"/>
</dbReference>
<proteinExistence type="predicted"/>
<comment type="caution">
    <text evidence="2">The sequence shown here is derived from an EMBL/GenBank/DDBJ whole genome shotgun (WGS) entry which is preliminary data.</text>
</comment>
<dbReference type="PANTHER" id="PTHR43685:SF2">
    <property type="entry name" value="GLYCOSYLTRANSFERASE 2-LIKE DOMAIN-CONTAINING PROTEIN"/>
    <property type="match status" value="1"/>
</dbReference>